<dbReference type="InterPro" id="IPR047021">
    <property type="entry name" value="REXO1/3/4-like"/>
</dbReference>
<feature type="domain" description="Exonuclease" evidence="8">
    <location>
        <begin position="469"/>
        <end position="628"/>
    </location>
</feature>
<dbReference type="GO" id="GO:0004527">
    <property type="term" value="F:exonuclease activity"/>
    <property type="evidence" value="ECO:0007669"/>
    <property type="project" value="UniProtKB-KW"/>
</dbReference>
<dbReference type="InterPro" id="IPR034922">
    <property type="entry name" value="REX1-like_exo"/>
</dbReference>
<dbReference type="SUPFAM" id="SSF53098">
    <property type="entry name" value="Ribonuclease H-like"/>
    <property type="match status" value="1"/>
</dbReference>
<evidence type="ECO:0000256" key="4">
    <source>
        <dbReference type="ARBA" id="ARBA00022801"/>
    </source>
</evidence>
<evidence type="ECO:0000256" key="5">
    <source>
        <dbReference type="ARBA" id="ARBA00022839"/>
    </source>
</evidence>
<feature type="region of interest" description="Disordered" evidence="7">
    <location>
        <begin position="204"/>
        <end position="223"/>
    </location>
</feature>
<organism evidence="9 10">
    <name type="scientific">Myotis myotis</name>
    <name type="common">Greater mouse-eared bat</name>
    <name type="synonym">Vespertilio myotis</name>
    <dbReference type="NCBI Taxonomy" id="51298"/>
    <lineage>
        <taxon>Eukaryota</taxon>
        <taxon>Metazoa</taxon>
        <taxon>Chordata</taxon>
        <taxon>Craniata</taxon>
        <taxon>Vertebrata</taxon>
        <taxon>Euteleostomi</taxon>
        <taxon>Mammalia</taxon>
        <taxon>Eutheria</taxon>
        <taxon>Laurasiatheria</taxon>
        <taxon>Chiroptera</taxon>
        <taxon>Yangochiroptera</taxon>
        <taxon>Vespertilionidae</taxon>
        <taxon>Myotis</taxon>
    </lineage>
</organism>
<dbReference type="InterPro" id="IPR012337">
    <property type="entry name" value="RNaseH-like_sf"/>
</dbReference>
<keyword evidence="5" id="KW-0269">Exonuclease</keyword>
<keyword evidence="4" id="KW-0378">Hydrolase</keyword>
<evidence type="ECO:0000259" key="8">
    <source>
        <dbReference type="SMART" id="SM00479"/>
    </source>
</evidence>
<name>A0A7J8ALV0_MYOMY</name>
<feature type="compositionally biased region" description="Low complexity" evidence="7">
    <location>
        <begin position="118"/>
        <end position="129"/>
    </location>
</feature>
<evidence type="ECO:0000313" key="10">
    <source>
        <dbReference type="Proteomes" id="UP000527355"/>
    </source>
</evidence>
<dbReference type="FunFam" id="3.30.420.10:FF:000021">
    <property type="entry name" value="RNA exonuclease 1 homolog"/>
    <property type="match status" value="1"/>
</dbReference>
<keyword evidence="10" id="KW-1185">Reference proteome</keyword>
<sequence>MSAPGRSEAARAPTLLRATAPSWFSPGHLQAQEAELDASCPAPILVALPPCQGPCHQPVGPGVLLPVPPTYSWAPKYLIIQPASVRRGLAPRTRLPTTQELCELLQGADKVPMKSASLPQAAQQLAPKPRSIHLSAARDKRRIARVPMPCLGEGAKRRLLASSSSRPPSKNQGLGSQLPEAPAPSHQASMATSTVPLKRMARGLPVQTSQKPVPPKECGGKEPAITRQRRLSLFMDEGLKFCSSTQEAKGKELKEEKAAYHQSPSENMDREMAANTFHKMQGLEPGRGAGLHKTRDSRAVSQELVLGGKLATQTSFSLQRPDSPHGEDPLPGATLYQRLKEHLLTQAQLKENGYPFAHPTLPGGAVLFTAQEKPPQDASCRLCCRCGTQYLLAPSGRCVRQEECHYHWGRLRPTPAAGGWEIQYTCCSAAIGSPGCQVARQHVQDGRQQDLQGFVQTLDKELPPGAHPGIYALDCEMCYTTAGLELTRVSVVDSALRLVYDTFVRPDRDIVDYNTRFSGVTAADLAHISTSIRDVQAALLTLFNAHTILIGHSLQSDLLALKLIHGTVLDTSVLFPHRRGLPYKRSLRNLAAHYLGHIIQDRTDGHSSSEDASACMRLVIWKMGQDAETAAQHCVDRTMTLESAL</sequence>
<comment type="subcellular location">
    <subcellularLocation>
        <location evidence="1">Nucleus</location>
    </subcellularLocation>
</comment>
<dbReference type="CDD" id="cd06145">
    <property type="entry name" value="REX1_like"/>
    <property type="match status" value="1"/>
</dbReference>
<dbReference type="InterPro" id="IPR031736">
    <property type="entry name" value="REXO1-like_dom"/>
</dbReference>
<gene>
    <name evidence="9" type="ORF">mMyoMyo1_007857</name>
</gene>
<dbReference type="EMBL" id="JABWUV010000001">
    <property type="protein sequence ID" value="KAF6387348.1"/>
    <property type="molecule type" value="Genomic_DNA"/>
</dbReference>
<evidence type="ECO:0000256" key="1">
    <source>
        <dbReference type="ARBA" id="ARBA00004123"/>
    </source>
</evidence>
<dbReference type="GO" id="GO:0005634">
    <property type="term" value="C:nucleus"/>
    <property type="evidence" value="ECO:0007669"/>
    <property type="project" value="UniProtKB-SubCell"/>
</dbReference>
<comment type="similarity">
    <text evidence="2">Belongs to the REXO1/REXO3 family.</text>
</comment>
<evidence type="ECO:0000256" key="6">
    <source>
        <dbReference type="ARBA" id="ARBA00023242"/>
    </source>
</evidence>
<feature type="compositionally biased region" description="Low complexity" evidence="7">
    <location>
        <begin position="160"/>
        <end position="170"/>
    </location>
</feature>
<dbReference type="Pfam" id="PF15870">
    <property type="entry name" value="EloA-BP1"/>
    <property type="match status" value="1"/>
</dbReference>
<keyword evidence="6" id="KW-0539">Nucleus</keyword>
<dbReference type="GO" id="GO:0003676">
    <property type="term" value="F:nucleic acid binding"/>
    <property type="evidence" value="ECO:0007669"/>
    <property type="project" value="InterPro"/>
</dbReference>
<dbReference type="InterPro" id="IPR036397">
    <property type="entry name" value="RNaseH_sf"/>
</dbReference>
<reference evidence="9 10" key="1">
    <citation type="journal article" date="2020" name="Nature">
        <title>Six reference-quality genomes reveal evolution of bat adaptations.</title>
        <authorList>
            <person name="Jebb D."/>
            <person name="Huang Z."/>
            <person name="Pippel M."/>
            <person name="Hughes G.M."/>
            <person name="Lavrichenko K."/>
            <person name="Devanna P."/>
            <person name="Winkler S."/>
            <person name="Jermiin L.S."/>
            <person name="Skirmuntt E.C."/>
            <person name="Katzourakis A."/>
            <person name="Burkitt-Gray L."/>
            <person name="Ray D.A."/>
            <person name="Sullivan K.A.M."/>
            <person name="Roscito J.G."/>
            <person name="Kirilenko B.M."/>
            <person name="Davalos L.M."/>
            <person name="Corthals A.P."/>
            <person name="Power M.L."/>
            <person name="Jones G."/>
            <person name="Ransome R.D."/>
            <person name="Dechmann D.K.N."/>
            <person name="Locatelli A.G."/>
            <person name="Puechmaille S.J."/>
            <person name="Fedrigo O."/>
            <person name="Jarvis E.D."/>
            <person name="Hiller M."/>
            <person name="Vernes S.C."/>
            <person name="Myers E.W."/>
            <person name="Teeling E.C."/>
        </authorList>
    </citation>
    <scope>NUCLEOTIDE SEQUENCE [LARGE SCALE GENOMIC DNA]</scope>
    <source>
        <strain evidence="9">MMyoMyo1</strain>
        <tissue evidence="9">Flight muscle</tissue>
    </source>
</reference>
<dbReference type="InterPro" id="IPR013520">
    <property type="entry name" value="Ribonucl_H"/>
</dbReference>
<dbReference type="AlphaFoldDB" id="A0A7J8ALV0"/>
<protein>
    <recommendedName>
        <fullName evidence="8">Exonuclease domain-containing protein</fullName>
    </recommendedName>
</protein>
<comment type="caution">
    <text evidence="9">The sequence shown here is derived from an EMBL/GenBank/DDBJ whole genome shotgun (WGS) entry which is preliminary data.</text>
</comment>
<proteinExistence type="inferred from homology"/>
<keyword evidence="3" id="KW-0540">Nuclease</keyword>
<evidence type="ECO:0000256" key="7">
    <source>
        <dbReference type="SAM" id="MobiDB-lite"/>
    </source>
</evidence>
<evidence type="ECO:0000313" key="9">
    <source>
        <dbReference type="EMBL" id="KAF6387348.1"/>
    </source>
</evidence>
<dbReference type="PANTHER" id="PTHR12801">
    <property type="entry name" value="RNA EXONUCLEASE REXO1 / RECO3 FAMILY MEMBER-RELATED"/>
    <property type="match status" value="1"/>
</dbReference>
<dbReference type="SMART" id="SM00479">
    <property type="entry name" value="EXOIII"/>
    <property type="match status" value="1"/>
</dbReference>
<feature type="region of interest" description="Disordered" evidence="7">
    <location>
        <begin position="118"/>
        <end position="192"/>
    </location>
</feature>
<dbReference type="Proteomes" id="UP000527355">
    <property type="component" value="Unassembled WGS sequence"/>
</dbReference>
<dbReference type="VEuPathDB" id="HostDB:LOC118660733"/>
<evidence type="ECO:0000256" key="2">
    <source>
        <dbReference type="ARBA" id="ARBA00006357"/>
    </source>
</evidence>
<accession>A0A7J8ALV0</accession>
<evidence type="ECO:0000256" key="3">
    <source>
        <dbReference type="ARBA" id="ARBA00022722"/>
    </source>
</evidence>
<dbReference type="Gene3D" id="3.30.420.10">
    <property type="entry name" value="Ribonuclease H-like superfamily/Ribonuclease H"/>
    <property type="match status" value="1"/>
</dbReference>
<dbReference type="PANTHER" id="PTHR12801:SF62">
    <property type="entry name" value="RNA EXONUCLEASE 1 HOMOLOG"/>
    <property type="match status" value="1"/>
</dbReference>